<dbReference type="Pfam" id="PF00571">
    <property type="entry name" value="CBS"/>
    <property type="match status" value="2"/>
</dbReference>
<dbReference type="Proteomes" id="UP000194798">
    <property type="component" value="Unassembled WGS sequence"/>
</dbReference>
<name>A0A251X5I1_9GAMM</name>
<dbReference type="OrthoDB" id="240589at2"/>
<evidence type="ECO:0000256" key="2">
    <source>
        <dbReference type="PROSITE-ProRule" id="PRU00703"/>
    </source>
</evidence>
<comment type="caution">
    <text evidence="4">The sequence shown here is derived from an EMBL/GenBank/DDBJ whole genome shotgun (WGS) entry which is preliminary data.</text>
</comment>
<dbReference type="InterPro" id="IPR000644">
    <property type="entry name" value="CBS_dom"/>
</dbReference>
<feature type="domain" description="CBS" evidence="3">
    <location>
        <begin position="8"/>
        <end position="65"/>
    </location>
</feature>
<dbReference type="PANTHER" id="PTHR43080:SF2">
    <property type="entry name" value="CBS DOMAIN-CONTAINING PROTEIN"/>
    <property type="match status" value="1"/>
</dbReference>
<dbReference type="SUPFAM" id="SSF54631">
    <property type="entry name" value="CBS-domain pair"/>
    <property type="match status" value="1"/>
</dbReference>
<evidence type="ECO:0000256" key="1">
    <source>
        <dbReference type="ARBA" id="ARBA00023122"/>
    </source>
</evidence>
<dbReference type="SMART" id="SM00116">
    <property type="entry name" value="CBS"/>
    <property type="match status" value="2"/>
</dbReference>
<keyword evidence="1 2" id="KW-0129">CBS domain</keyword>
<dbReference type="AlphaFoldDB" id="A0A251X5I1"/>
<dbReference type="Gene3D" id="3.10.580.10">
    <property type="entry name" value="CBS-domain"/>
    <property type="match status" value="1"/>
</dbReference>
<proteinExistence type="predicted"/>
<accession>A0A251X5I1</accession>
<dbReference type="PROSITE" id="PS51371">
    <property type="entry name" value="CBS"/>
    <property type="match status" value="2"/>
</dbReference>
<feature type="domain" description="CBS" evidence="3">
    <location>
        <begin position="83"/>
        <end position="138"/>
    </location>
</feature>
<evidence type="ECO:0000259" key="3">
    <source>
        <dbReference type="PROSITE" id="PS51371"/>
    </source>
</evidence>
<dbReference type="PANTHER" id="PTHR43080">
    <property type="entry name" value="CBS DOMAIN-CONTAINING PROTEIN CBSX3, MITOCHONDRIAL"/>
    <property type="match status" value="1"/>
</dbReference>
<dbReference type="EMBL" id="MSLT01000023">
    <property type="protein sequence ID" value="OUD12640.1"/>
    <property type="molecule type" value="Genomic_DNA"/>
</dbReference>
<reference evidence="4 5" key="1">
    <citation type="submission" date="2016-12" db="EMBL/GenBank/DDBJ databases">
        <title>Thioflexothrix psekupsii D3 genome sequencing and assembly.</title>
        <authorList>
            <person name="Fomenkov A."/>
            <person name="Vincze T."/>
            <person name="Grabovich M."/>
            <person name="Anton B.P."/>
            <person name="Dubinina G."/>
            <person name="Orlova M."/>
            <person name="Belousova E."/>
            <person name="Roberts R.J."/>
        </authorList>
    </citation>
    <scope>NUCLEOTIDE SEQUENCE [LARGE SCALE GENOMIC DNA]</scope>
    <source>
        <strain evidence="4">D3</strain>
    </source>
</reference>
<dbReference type="CDD" id="cd04584">
    <property type="entry name" value="CBS_pair_AcuB_like"/>
    <property type="match status" value="1"/>
</dbReference>
<dbReference type="RefSeq" id="WP_086489600.1">
    <property type="nucleotide sequence ID" value="NZ_MSLT01000023.1"/>
</dbReference>
<keyword evidence="5" id="KW-1185">Reference proteome</keyword>
<protein>
    <recommendedName>
        <fullName evidence="3">CBS domain-containing protein</fullName>
    </recommendedName>
</protein>
<sequence length="148" mass="16626">MITVKELMRDNVYSLRPTDTVLDARRLMVEKQIRHIPIVDIHNKFLGLITKHDILALSVSTLSDIDAVERAEIESTILLSEVMKTNVVVAELDTNLLTAGHFLLAQGHGCLPVFDGEHLCGILTESDFVRLAVYLLEKMTHTETDSHH</sequence>
<dbReference type="InterPro" id="IPR046342">
    <property type="entry name" value="CBS_dom_sf"/>
</dbReference>
<evidence type="ECO:0000313" key="4">
    <source>
        <dbReference type="EMBL" id="OUD12640.1"/>
    </source>
</evidence>
<organism evidence="4 5">
    <name type="scientific">Thioflexithrix psekupsensis</name>
    <dbReference type="NCBI Taxonomy" id="1570016"/>
    <lineage>
        <taxon>Bacteria</taxon>
        <taxon>Pseudomonadati</taxon>
        <taxon>Pseudomonadota</taxon>
        <taxon>Gammaproteobacteria</taxon>
        <taxon>Thiotrichales</taxon>
        <taxon>Thioflexithrix</taxon>
    </lineage>
</organism>
<gene>
    <name evidence="4" type="ORF">TPSD3_16320</name>
</gene>
<evidence type="ECO:0000313" key="5">
    <source>
        <dbReference type="Proteomes" id="UP000194798"/>
    </source>
</evidence>
<dbReference type="InterPro" id="IPR051257">
    <property type="entry name" value="Diverse_CBS-Domain"/>
</dbReference>